<organism evidence="3 4">
    <name type="scientific">Flavobacterium yafengii</name>
    <dbReference type="NCBI Taxonomy" id="3041253"/>
    <lineage>
        <taxon>Bacteria</taxon>
        <taxon>Pseudomonadati</taxon>
        <taxon>Bacteroidota</taxon>
        <taxon>Flavobacteriia</taxon>
        <taxon>Flavobacteriales</taxon>
        <taxon>Flavobacteriaceae</taxon>
        <taxon>Flavobacterium</taxon>
    </lineage>
</organism>
<evidence type="ECO:0000259" key="2">
    <source>
        <dbReference type="Pfam" id="PF07978"/>
    </source>
</evidence>
<proteinExistence type="predicted"/>
<evidence type="ECO:0000313" key="3">
    <source>
        <dbReference type="EMBL" id="MDI5950529.1"/>
    </source>
</evidence>
<accession>A0AAW6TPY1</accession>
<feature type="domain" description="NIPSNAP" evidence="2">
    <location>
        <begin position="165"/>
        <end position="268"/>
    </location>
</feature>
<dbReference type="Gene3D" id="3.30.70.100">
    <property type="match status" value="2"/>
</dbReference>
<dbReference type="AlphaFoldDB" id="A0AAW6TPY1"/>
<name>A0AAW6TPY1_9FLAO</name>
<dbReference type="SUPFAM" id="SSF54909">
    <property type="entry name" value="Dimeric alpha+beta barrel"/>
    <property type="match status" value="1"/>
</dbReference>
<comment type="caution">
    <text evidence="3">The sequence shown here is derived from an EMBL/GenBank/DDBJ whole genome shotgun (WGS) entry which is preliminary data.</text>
</comment>
<sequence>MKLTKLLFIVVIILSMSSFKKITTDHTTTEKNVAQSREFYQIKTYIFKTEQQVQTTEKYLKEAFLPGLKKLGIKNIGVFKPKPNATDTIKKVMLVIPFSSMTQFLELEDKLAKDKNYLAFGTDYLNASYKQAPYLRIESILLKAFSDHPILSTPVLNSPRANRVYELRSYESATEAIYKNKVDMFNAGGEIKLFDRLAFNAVFYGEVISGAKMPNLMYMTTFADQESRDSHWKAFVDSPEWKGLIAKEKYKNNISHIDITFLYPTDYSDY</sequence>
<dbReference type="InterPro" id="IPR011008">
    <property type="entry name" value="Dimeric_a/b-barrel"/>
</dbReference>
<gene>
    <name evidence="3" type="ORF">QLS97_12800</name>
</gene>
<dbReference type="Proteomes" id="UP001228643">
    <property type="component" value="Unassembled WGS sequence"/>
</dbReference>
<keyword evidence="4" id="KW-1185">Reference proteome</keyword>
<evidence type="ECO:0000256" key="1">
    <source>
        <dbReference type="SAM" id="SignalP"/>
    </source>
</evidence>
<feature type="chain" id="PRO_5043599696" evidence="1">
    <location>
        <begin position="21"/>
        <end position="270"/>
    </location>
</feature>
<protein>
    <submittedName>
        <fullName evidence="3">NIPSNAP family protein</fullName>
    </submittedName>
</protein>
<feature type="signal peptide" evidence="1">
    <location>
        <begin position="1"/>
        <end position="20"/>
    </location>
</feature>
<reference evidence="3 4" key="1">
    <citation type="submission" date="2023-04" db="EMBL/GenBank/DDBJ databases">
        <title>Two novel species of Flavobacterium.</title>
        <authorList>
            <person name="Liu Q."/>
            <person name="Xin Y.-H."/>
        </authorList>
    </citation>
    <scope>NUCLEOTIDE SEQUENCE [LARGE SCALE GENOMIC DNA]</scope>
    <source>
        <strain evidence="3 4">LB2P87</strain>
    </source>
</reference>
<dbReference type="RefSeq" id="WP_282717169.1">
    <property type="nucleotide sequence ID" value="NZ_JASCRY010000003.1"/>
</dbReference>
<evidence type="ECO:0000313" key="4">
    <source>
        <dbReference type="Proteomes" id="UP001228643"/>
    </source>
</evidence>
<dbReference type="Pfam" id="PF07978">
    <property type="entry name" value="NIPSNAP"/>
    <property type="match status" value="1"/>
</dbReference>
<dbReference type="EMBL" id="JASCRY010000003">
    <property type="protein sequence ID" value="MDI5950529.1"/>
    <property type="molecule type" value="Genomic_DNA"/>
</dbReference>
<keyword evidence="1" id="KW-0732">Signal</keyword>
<dbReference type="InterPro" id="IPR012577">
    <property type="entry name" value="NIPSNAP"/>
</dbReference>